<dbReference type="EMBL" id="LKCN02000003">
    <property type="protein sequence ID" value="RCI14939.1"/>
    <property type="molecule type" value="Genomic_DNA"/>
</dbReference>
<comment type="caution">
    <text evidence="2">The sequence shown here is derived from an EMBL/GenBank/DDBJ whole genome shotgun (WGS) entry which is preliminary data.</text>
</comment>
<keyword evidence="3" id="KW-1185">Reference proteome</keyword>
<evidence type="ECO:0000313" key="3">
    <source>
        <dbReference type="Proteomes" id="UP000253664"/>
    </source>
</evidence>
<accession>A0A367LKL1</accession>
<sequence>MEEEEEEDKEKRKDIEGVSIKSDDNMMVACLLHTYGMICYDLSGNAGSRSRDEPPRLPDGDVDPEHLLDLPPAWGLRQAGADDEHPLPLWRTLLSRADLGIRLLD</sequence>
<proteinExistence type="predicted"/>
<feature type="compositionally biased region" description="Basic and acidic residues" evidence="1">
    <location>
        <begin position="49"/>
        <end position="68"/>
    </location>
</feature>
<evidence type="ECO:0000256" key="1">
    <source>
        <dbReference type="SAM" id="MobiDB-lite"/>
    </source>
</evidence>
<dbReference type="Proteomes" id="UP000253664">
    <property type="component" value="Unassembled WGS sequence"/>
</dbReference>
<protein>
    <submittedName>
        <fullName evidence="2">Uncharacterized protein</fullName>
    </submittedName>
</protein>
<gene>
    <name evidence="2" type="ORF">L249_7026</name>
</gene>
<name>A0A367LKL1_9HYPO</name>
<feature type="region of interest" description="Disordered" evidence="1">
    <location>
        <begin position="44"/>
        <end position="69"/>
    </location>
</feature>
<organism evidence="2 3">
    <name type="scientific">Ophiocordyceps polyrhachis-furcata BCC 54312</name>
    <dbReference type="NCBI Taxonomy" id="1330021"/>
    <lineage>
        <taxon>Eukaryota</taxon>
        <taxon>Fungi</taxon>
        <taxon>Dikarya</taxon>
        <taxon>Ascomycota</taxon>
        <taxon>Pezizomycotina</taxon>
        <taxon>Sordariomycetes</taxon>
        <taxon>Hypocreomycetidae</taxon>
        <taxon>Hypocreales</taxon>
        <taxon>Ophiocordycipitaceae</taxon>
        <taxon>Ophiocordyceps</taxon>
    </lineage>
</organism>
<reference evidence="2 3" key="1">
    <citation type="journal article" date="2015" name="BMC Genomics">
        <title>Insights from the genome of Ophiocordyceps polyrhachis-furcata to pathogenicity and host specificity in insect fungi.</title>
        <authorList>
            <person name="Wichadakul D."/>
            <person name="Kobmoo N."/>
            <person name="Ingsriswang S."/>
            <person name="Tangphatsornruang S."/>
            <person name="Chantasingh D."/>
            <person name="Luangsa-ard J.J."/>
            <person name="Eurwilaichitr L."/>
        </authorList>
    </citation>
    <scope>NUCLEOTIDE SEQUENCE [LARGE SCALE GENOMIC DNA]</scope>
    <source>
        <strain evidence="2 3">BCC 54312</strain>
    </source>
</reference>
<dbReference type="AlphaFoldDB" id="A0A367LKL1"/>
<evidence type="ECO:0000313" key="2">
    <source>
        <dbReference type="EMBL" id="RCI14939.1"/>
    </source>
</evidence>